<feature type="region of interest" description="Disordered" evidence="1">
    <location>
        <begin position="1"/>
        <end position="21"/>
    </location>
</feature>
<accession>A0A9P5DTT8</accession>
<evidence type="ECO:0000313" key="2">
    <source>
        <dbReference type="EMBL" id="KAF4335170.1"/>
    </source>
</evidence>
<organism evidence="2 3">
    <name type="scientific">Fusarium beomiforme</name>
    <dbReference type="NCBI Taxonomy" id="44412"/>
    <lineage>
        <taxon>Eukaryota</taxon>
        <taxon>Fungi</taxon>
        <taxon>Dikarya</taxon>
        <taxon>Ascomycota</taxon>
        <taxon>Pezizomycotina</taxon>
        <taxon>Sordariomycetes</taxon>
        <taxon>Hypocreomycetidae</taxon>
        <taxon>Hypocreales</taxon>
        <taxon>Nectriaceae</taxon>
        <taxon>Fusarium</taxon>
        <taxon>Fusarium burgessii species complex</taxon>
    </lineage>
</organism>
<reference evidence="2" key="2">
    <citation type="submission" date="2020-02" db="EMBL/GenBank/DDBJ databases">
        <title>Identification and distribution of gene clusters putatively required for synthesis of sphingolipid metabolism inhibitors in phylogenetically diverse species of the filamentous fungus Fusarium.</title>
        <authorList>
            <person name="Kim H.-S."/>
            <person name="Busman M."/>
            <person name="Brown D.W."/>
            <person name="Divon H."/>
            <person name="Uhlig S."/>
            <person name="Proctor R.H."/>
        </authorList>
    </citation>
    <scope>NUCLEOTIDE SEQUENCE</scope>
    <source>
        <strain evidence="2">NRRL 25174</strain>
    </source>
</reference>
<dbReference type="EMBL" id="PVQB02000584">
    <property type="protein sequence ID" value="KAF4335170.1"/>
    <property type="molecule type" value="Genomic_DNA"/>
</dbReference>
<dbReference type="Pfam" id="PF08728">
    <property type="entry name" value="CRT10"/>
    <property type="match status" value="1"/>
</dbReference>
<dbReference type="OrthoDB" id="5591786at2759"/>
<protein>
    <submittedName>
        <fullName evidence="2">Uncharacterized protein</fullName>
    </submittedName>
</protein>
<gene>
    <name evidence="2" type="ORF">FBEOM_10985</name>
</gene>
<feature type="compositionally biased region" description="Acidic residues" evidence="1">
    <location>
        <begin position="388"/>
        <end position="414"/>
    </location>
</feature>
<dbReference type="AlphaFoldDB" id="A0A9P5DTT8"/>
<comment type="caution">
    <text evidence="2">The sequence shown here is derived from an EMBL/GenBank/DDBJ whole genome shotgun (WGS) entry which is preliminary data.</text>
</comment>
<feature type="region of interest" description="Disordered" evidence="1">
    <location>
        <begin position="386"/>
        <end position="414"/>
    </location>
</feature>
<name>A0A9P5DTT8_9HYPO</name>
<sequence length="716" mass="80812">MHPQSAELPFTWPGNDSDDERNAEPSIYRLIPSMQKFRSNLTALSQVYNLYFSAYQGQIFVYRPRAAPSQALPSQPNLQLKPKASAVARLVGGQLDESRPHTVNHMVTGFLGDEEIVLACYDDGDVVAYYTREINKRVTECRGTAETSHRSILKQFFHENVGISAWGLAIHRKSRLIAVSSNRHEVVVFALALAQGPLNRRASLSRTTHLEVQTRSRNWRVVIRMAPYADNIPNICFVDDCQGNAQRICAVDIKGTVWLADIWQGNRGLIVVPPLCSNLLKSEEFHPAPSRGWGIFALDERDFLKVKTTEELFGVPTNRLEVIPAGNGCQQPLVNVRNAIMSIPDNPHNILRPLNPPGPMAHQFWEPIMPQLGFAVQAEDLLGSDASDVGDEEFEDTEDETDEEHGEEGDWEVDSEEDAIVADTDWTSFYFQAHELAQGLSTFKPPGNPPDNLQAWDATLKQQDFERNGENKKDTQEVVSGSATTPHKLDMMYFPHNNTVFPTPRKAEMMMAFWRRPPEYNRHPQLPEAYLADLGKKLFLLRTYEKDLELRSFSPNPSRALPTEFGVICSDALKFGRFRDPGLRRHFHATSRLNMIALAPELSLMAIGSPTGRVVLLTLTRKVVPAERDEGTWEHGFRVEWVLPTGSDEMEHRKTLRPMHGMAMGPVQVGDEAGSRVGVAGPAMPRRYRLMLHYRNHDILSYELTREEQSGKLCIF</sequence>
<dbReference type="InterPro" id="IPR014839">
    <property type="entry name" value="Crt10"/>
</dbReference>
<evidence type="ECO:0000313" key="3">
    <source>
        <dbReference type="Proteomes" id="UP000730481"/>
    </source>
</evidence>
<keyword evidence="3" id="KW-1185">Reference proteome</keyword>
<dbReference type="Proteomes" id="UP000730481">
    <property type="component" value="Unassembled WGS sequence"/>
</dbReference>
<proteinExistence type="predicted"/>
<reference evidence="2" key="1">
    <citation type="journal article" date="2017" name="Mycologia">
        <title>Fusarium algeriense, sp. nov., a novel toxigenic crown rot pathogen of durum wheat from Algeria is nested in the Fusarium burgessii species complex.</title>
        <authorList>
            <person name="Laraba I."/>
            <person name="Keddad A."/>
            <person name="Boureghda H."/>
            <person name="Abdallah N."/>
            <person name="Vaughan M.M."/>
            <person name="Proctor R.H."/>
            <person name="Busman M."/>
            <person name="O'Donnell K."/>
        </authorList>
    </citation>
    <scope>NUCLEOTIDE SEQUENCE</scope>
    <source>
        <strain evidence="2">NRRL 25174</strain>
    </source>
</reference>
<evidence type="ECO:0000256" key="1">
    <source>
        <dbReference type="SAM" id="MobiDB-lite"/>
    </source>
</evidence>